<protein>
    <submittedName>
        <fullName evidence="1">Uncharacterized protein</fullName>
    </submittedName>
</protein>
<accession>A0A0E9THK2</accession>
<organism evidence="1">
    <name type="scientific">Anguilla anguilla</name>
    <name type="common">European freshwater eel</name>
    <name type="synonym">Muraena anguilla</name>
    <dbReference type="NCBI Taxonomy" id="7936"/>
    <lineage>
        <taxon>Eukaryota</taxon>
        <taxon>Metazoa</taxon>
        <taxon>Chordata</taxon>
        <taxon>Craniata</taxon>
        <taxon>Vertebrata</taxon>
        <taxon>Euteleostomi</taxon>
        <taxon>Actinopterygii</taxon>
        <taxon>Neopterygii</taxon>
        <taxon>Teleostei</taxon>
        <taxon>Anguilliformes</taxon>
        <taxon>Anguillidae</taxon>
        <taxon>Anguilla</taxon>
    </lineage>
</organism>
<evidence type="ECO:0000313" key="1">
    <source>
        <dbReference type="EMBL" id="JAH52917.1"/>
    </source>
</evidence>
<proteinExistence type="predicted"/>
<reference evidence="1" key="2">
    <citation type="journal article" date="2015" name="Fish Shellfish Immunol.">
        <title>Early steps in the European eel (Anguilla anguilla)-Vibrio vulnificus interaction in the gills: Role of the RtxA13 toxin.</title>
        <authorList>
            <person name="Callol A."/>
            <person name="Pajuelo D."/>
            <person name="Ebbesson L."/>
            <person name="Teles M."/>
            <person name="MacKenzie S."/>
            <person name="Amaro C."/>
        </authorList>
    </citation>
    <scope>NUCLEOTIDE SEQUENCE</scope>
</reference>
<name>A0A0E9THK2_ANGAN</name>
<dbReference type="AlphaFoldDB" id="A0A0E9THK2"/>
<reference evidence="1" key="1">
    <citation type="submission" date="2014-11" db="EMBL/GenBank/DDBJ databases">
        <authorList>
            <person name="Amaro Gonzalez C."/>
        </authorList>
    </citation>
    <scope>NUCLEOTIDE SEQUENCE</scope>
</reference>
<sequence>MNQPCSCVSLPESCFSMNGIDYITVGGAIIECIIHFQLPL</sequence>
<dbReference type="EMBL" id="GBXM01055660">
    <property type="protein sequence ID" value="JAH52917.1"/>
    <property type="molecule type" value="Transcribed_RNA"/>
</dbReference>